<dbReference type="Proteomes" id="UP000286100">
    <property type="component" value="Unassembled WGS sequence"/>
</dbReference>
<sequence>MRTGNGTKRGSVFAALALLAAGSASQSAPAQDQPASGSAANPTAVDKMKLPPGYLPREALPDSLALLPPPPAKGSAAMQRDEEARKAADKLRGTPRYARAASDAVIGFPQIPDDFACAMGIPIGKEATPKLYALMGRMLIDVGLSTYGAKNKYNRTRPFVAHKAATCYPKDEALLRNDGSYPSGHSAVGWGLALVLAEVNPDRADAIVQRGRDFGQSRVVCDAHWQSDVDAGRVIAAATVARLHGDAAFRADLDAARAEVAAARQTAATGESPACAAEAASLKLP</sequence>
<gene>
    <name evidence="5" type="ORF">D3876_13335</name>
</gene>
<dbReference type="InterPro" id="IPR036938">
    <property type="entry name" value="PAP2/HPO_sf"/>
</dbReference>
<dbReference type="GO" id="GO:0030288">
    <property type="term" value="C:outer membrane-bounded periplasmic space"/>
    <property type="evidence" value="ECO:0007669"/>
    <property type="project" value="InterPro"/>
</dbReference>
<dbReference type="InterPro" id="IPR000326">
    <property type="entry name" value="PAP2/HPO"/>
</dbReference>
<dbReference type="Gene3D" id="1.20.144.10">
    <property type="entry name" value="Phosphatidic acid phosphatase type 2/haloperoxidase"/>
    <property type="match status" value="1"/>
</dbReference>
<feature type="compositionally biased region" description="Basic and acidic residues" evidence="2">
    <location>
        <begin position="79"/>
        <end position="91"/>
    </location>
</feature>
<comment type="similarity">
    <text evidence="1">Belongs to the class A bacterial acid phosphatase family.</text>
</comment>
<name>A0A418WNK4_9SPHN</name>
<feature type="domain" description="Phosphatidic acid phosphatase type 2/haloperoxidase" evidence="4">
    <location>
        <begin position="130"/>
        <end position="244"/>
    </location>
</feature>
<comment type="catalytic activity">
    <reaction evidence="1">
        <text>a phosphate monoester + H2O = an alcohol + phosphate</text>
        <dbReference type="Rhea" id="RHEA:15017"/>
        <dbReference type="ChEBI" id="CHEBI:15377"/>
        <dbReference type="ChEBI" id="CHEBI:30879"/>
        <dbReference type="ChEBI" id="CHEBI:43474"/>
        <dbReference type="ChEBI" id="CHEBI:67140"/>
        <dbReference type="EC" id="3.1.3.2"/>
    </reaction>
</comment>
<dbReference type="SUPFAM" id="SSF48317">
    <property type="entry name" value="Acid phosphatase/Vanadium-dependent haloperoxidase"/>
    <property type="match status" value="1"/>
</dbReference>
<accession>A0A418WNK4</accession>
<evidence type="ECO:0000313" key="6">
    <source>
        <dbReference type="Proteomes" id="UP000286100"/>
    </source>
</evidence>
<feature type="compositionally biased region" description="Low complexity" evidence="2">
    <location>
        <begin position="23"/>
        <end position="40"/>
    </location>
</feature>
<organism evidence="5 6">
    <name type="scientific">Sphingomonas cavernae</name>
    <dbReference type="NCBI Taxonomy" id="2320861"/>
    <lineage>
        <taxon>Bacteria</taxon>
        <taxon>Pseudomonadati</taxon>
        <taxon>Pseudomonadota</taxon>
        <taxon>Alphaproteobacteria</taxon>
        <taxon>Sphingomonadales</taxon>
        <taxon>Sphingomonadaceae</taxon>
        <taxon>Sphingomonas</taxon>
    </lineage>
</organism>
<keyword evidence="6" id="KW-1185">Reference proteome</keyword>
<comment type="caution">
    <text evidence="5">The sequence shown here is derived from an EMBL/GenBank/DDBJ whole genome shotgun (WGS) entry which is preliminary data.</text>
</comment>
<evidence type="ECO:0000313" key="5">
    <source>
        <dbReference type="EMBL" id="RJF91584.1"/>
    </source>
</evidence>
<feature type="chain" id="PRO_5019293641" description="Acid phosphatase" evidence="3">
    <location>
        <begin position="31"/>
        <end position="285"/>
    </location>
</feature>
<feature type="signal peptide" evidence="3">
    <location>
        <begin position="1"/>
        <end position="30"/>
    </location>
</feature>
<dbReference type="EMBL" id="QYUM01000003">
    <property type="protein sequence ID" value="RJF91584.1"/>
    <property type="molecule type" value="Genomic_DNA"/>
</dbReference>
<dbReference type="CDD" id="cd03397">
    <property type="entry name" value="PAP2_acid_phosphatase"/>
    <property type="match status" value="1"/>
</dbReference>
<dbReference type="Pfam" id="PF01569">
    <property type="entry name" value="PAP2"/>
    <property type="match status" value="1"/>
</dbReference>
<proteinExistence type="inferred from homology"/>
<evidence type="ECO:0000259" key="4">
    <source>
        <dbReference type="SMART" id="SM00014"/>
    </source>
</evidence>
<feature type="region of interest" description="Disordered" evidence="2">
    <location>
        <begin position="23"/>
        <end position="91"/>
    </location>
</feature>
<evidence type="ECO:0000256" key="3">
    <source>
        <dbReference type="SAM" id="SignalP"/>
    </source>
</evidence>
<evidence type="ECO:0000256" key="1">
    <source>
        <dbReference type="PIRNR" id="PIRNR000897"/>
    </source>
</evidence>
<dbReference type="OrthoDB" id="9805301at2"/>
<dbReference type="InterPro" id="IPR001011">
    <property type="entry name" value="Acid_Pase_classA_bac"/>
</dbReference>
<dbReference type="AlphaFoldDB" id="A0A418WNK4"/>
<reference evidence="5 6" key="1">
    <citation type="submission" date="2018-09" db="EMBL/GenBank/DDBJ databases">
        <authorList>
            <person name="Zhu H."/>
        </authorList>
    </citation>
    <scope>NUCLEOTIDE SEQUENCE [LARGE SCALE GENOMIC DNA]</scope>
    <source>
        <strain evidence="5 6">K2R01-6</strain>
    </source>
</reference>
<dbReference type="EC" id="3.1.3.2" evidence="1"/>
<dbReference type="PRINTS" id="PR00483">
    <property type="entry name" value="BACPHPHTASE"/>
</dbReference>
<dbReference type="GO" id="GO:0003993">
    <property type="term" value="F:acid phosphatase activity"/>
    <property type="evidence" value="ECO:0007669"/>
    <property type="project" value="UniProtKB-EC"/>
</dbReference>
<dbReference type="SMART" id="SM00014">
    <property type="entry name" value="acidPPc"/>
    <property type="match status" value="1"/>
</dbReference>
<evidence type="ECO:0000256" key="2">
    <source>
        <dbReference type="SAM" id="MobiDB-lite"/>
    </source>
</evidence>
<keyword evidence="3" id="KW-0732">Signal</keyword>
<keyword evidence="1" id="KW-0378">Hydrolase</keyword>
<protein>
    <recommendedName>
        <fullName evidence="1">Acid phosphatase</fullName>
        <ecNumber evidence="1">3.1.3.2</ecNumber>
    </recommendedName>
</protein>
<dbReference type="PIRSF" id="PIRSF000897">
    <property type="entry name" value="Acid_Ptase_ClsA"/>
    <property type="match status" value="1"/>
</dbReference>